<feature type="compositionally biased region" description="Basic and acidic residues" evidence="1">
    <location>
        <begin position="27"/>
        <end position="36"/>
    </location>
</feature>
<gene>
    <name evidence="2" type="ORF">B9Q04_13410</name>
</gene>
<accession>A0A2R6C7Y0</accession>
<evidence type="ECO:0000313" key="2">
    <source>
        <dbReference type="EMBL" id="PSO06958.1"/>
    </source>
</evidence>
<protein>
    <submittedName>
        <fullName evidence="2">Uncharacterized protein</fullName>
    </submittedName>
</protein>
<feature type="region of interest" description="Disordered" evidence="1">
    <location>
        <begin position="1"/>
        <end position="41"/>
    </location>
</feature>
<proteinExistence type="predicted"/>
<name>A0A2R6C7Y0_9ARCH</name>
<dbReference type="Proteomes" id="UP000242015">
    <property type="component" value="Unassembled WGS sequence"/>
</dbReference>
<reference evidence="2 3" key="1">
    <citation type="submission" date="2017-04" db="EMBL/GenBank/DDBJ databases">
        <title>Novel microbial lineages endemic to geothermal iron-oxide mats fill important gaps in the evolutionary history of Archaea.</title>
        <authorList>
            <person name="Jay Z.J."/>
            <person name="Beam J.P."/>
            <person name="Dlakic M."/>
            <person name="Rusch D.B."/>
            <person name="Kozubal M.A."/>
            <person name="Inskeep W.P."/>
        </authorList>
    </citation>
    <scope>NUCLEOTIDE SEQUENCE [LARGE SCALE GENOMIC DNA]</scope>
    <source>
        <strain evidence="2">BE_D</strain>
    </source>
</reference>
<organism evidence="2 3">
    <name type="scientific">Candidatus Marsarchaeota G2 archaeon BE_D</name>
    <dbReference type="NCBI Taxonomy" id="1978158"/>
    <lineage>
        <taxon>Archaea</taxon>
        <taxon>Candidatus Marsarchaeota</taxon>
        <taxon>Candidatus Marsarchaeota group 2</taxon>
    </lineage>
</organism>
<evidence type="ECO:0000313" key="3">
    <source>
        <dbReference type="Proteomes" id="UP000242015"/>
    </source>
</evidence>
<sequence>MRIESLSSVDDERENGEGDGQVFEPGVHGESELGRDGDDDSVGLVEVPMGLLKRLANYLDAKDADDFKRKLVEFMECVVVSPILLLVANPDDGHVAYARQVAGLSGGKLVVVEPAKMSHFRVDG</sequence>
<dbReference type="EMBL" id="NEXF01000359">
    <property type="protein sequence ID" value="PSO06958.1"/>
    <property type="molecule type" value="Genomic_DNA"/>
</dbReference>
<evidence type="ECO:0000256" key="1">
    <source>
        <dbReference type="SAM" id="MobiDB-lite"/>
    </source>
</evidence>
<dbReference type="AlphaFoldDB" id="A0A2R6C7Y0"/>
<comment type="caution">
    <text evidence="2">The sequence shown here is derived from an EMBL/GenBank/DDBJ whole genome shotgun (WGS) entry which is preliminary data.</text>
</comment>